<reference evidence="1" key="2">
    <citation type="journal article" date="2015" name="Fish Shellfish Immunol.">
        <title>Early steps in the European eel (Anguilla anguilla)-Vibrio vulnificus interaction in the gills: Role of the RtxA13 toxin.</title>
        <authorList>
            <person name="Callol A."/>
            <person name="Pajuelo D."/>
            <person name="Ebbesson L."/>
            <person name="Teles M."/>
            <person name="MacKenzie S."/>
            <person name="Amaro C."/>
        </authorList>
    </citation>
    <scope>NUCLEOTIDE SEQUENCE</scope>
</reference>
<dbReference type="EMBL" id="GBXM01058691">
    <property type="protein sequence ID" value="JAH49886.1"/>
    <property type="molecule type" value="Transcribed_RNA"/>
</dbReference>
<name>A0A0E9T8E5_ANGAN</name>
<evidence type="ECO:0000313" key="1">
    <source>
        <dbReference type="EMBL" id="JAH49886.1"/>
    </source>
</evidence>
<protein>
    <submittedName>
        <fullName evidence="1">Uncharacterized protein</fullName>
    </submittedName>
</protein>
<proteinExistence type="predicted"/>
<reference evidence="1" key="1">
    <citation type="submission" date="2014-11" db="EMBL/GenBank/DDBJ databases">
        <authorList>
            <person name="Amaro Gonzalez C."/>
        </authorList>
    </citation>
    <scope>NUCLEOTIDE SEQUENCE</scope>
</reference>
<organism evidence="1">
    <name type="scientific">Anguilla anguilla</name>
    <name type="common">European freshwater eel</name>
    <name type="synonym">Muraena anguilla</name>
    <dbReference type="NCBI Taxonomy" id="7936"/>
    <lineage>
        <taxon>Eukaryota</taxon>
        <taxon>Metazoa</taxon>
        <taxon>Chordata</taxon>
        <taxon>Craniata</taxon>
        <taxon>Vertebrata</taxon>
        <taxon>Euteleostomi</taxon>
        <taxon>Actinopterygii</taxon>
        <taxon>Neopterygii</taxon>
        <taxon>Teleostei</taxon>
        <taxon>Anguilliformes</taxon>
        <taxon>Anguillidae</taxon>
        <taxon>Anguilla</taxon>
    </lineage>
</organism>
<dbReference type="AlphaFoldDB" id="A0A0E9T8E5"/>
<accession>A0A0E9T8E5</accession>
<sequence>MQLTAQATENEGLQEQVQLQHKKYLEASQKYQALQDV</sequence>